<dbReference type="InterPro" id="IPR000047">
    <property type="entry name" value="HTH_motif"/>
</dbReference>
<evidence type="ECO:0000256" key="4">
    <source>
        <dbReference type="ARBA" id="ARBA00023155"/>
    </source>
</evidence>
<dbReference type="PROSITE" id="PS50071">
    <property type="entry name" value="HOMEOBOX_2"/>
    <property type="match status" value="1"/>
</dbReference>
<dbReference type="Pfam" id="PF00046">
    <property type="entry name" value="Homeodomain"/>
    <property type="match status" value="1"/>
</dbReference>
<evidence type="ECO:0000256" key="5">
    <source>
        <dbReference type="ARBA" id="ARBA00023163"/>
    </source>
</evidence>
<dbReference type="GO" id="GO:0000976">
    <property type="term" value="F:transcription cis-regulatory region binding"/>
    <property type="evidence" value="ECO:0007669"/>
    <property type="project" value="UniProtKB-ARBA"/>
</dbReference>
<feature type="domain" description="Homeobox" evidence="12">
    <location>
        <begin position="78"/>
        <end position="138"/>
    </location>
</feature>
<dbReference type="InterPro" id="IPR017970">
    <property type="entry name" value="Homeobox_CS"/>
</dbReference>
<evidence type="ECO:0000313" key="14">
    <source>
        <dbReference type="Proteomes" id="UP000187609"/>
    </source>
</evidence>
<dbReference type="InterPro" id="IPR009057">
    <property type="entry name" value="Homeodomain-like_sf"/>
</dbReference>
<dbReference type="GO" id="GO:0045893">
    <property type="term" value="P:positive regulation of DNA-templated transcription"/>
    <property type="evidence" value="ECO:0007669"/>
    <property type="project" value="TreeGrafter"/>
</dbReference>
<protein>
    <recommendedName>
        <fullName evidence="10">Homeobox-leucine zipper protein</fullName>
    </recommendedName>
    <alternativeName>
        <fullName evidence="10">HD-ZIP protein</fullName>
    </alternativeName>
    <alternativeName>
        <fullName evidence="10">Homeodomain transcription factor</fullName>
    </alternativeName>
</protein>
<comment type="caution">
    <text evidence="13">The sequence shown here is derived from an EMBL/GenBank/DDBJ whole genome shotgun (WGS) entry which is preliminary data.</text>
</comment>
<dbReference type="FunFam" id="1.10.10.60:FF:000144">
    <property type="entry name" value="homeobox-leucine zipper protein ATHB-6-like"/>
    <property type="match status" value="1"/>
</dbReference>
<evidence type="ECO:0000256" key="8">
    <source>
        <dbReference type="PROSITE-ProRule" id="PRU00108"/>
    </source>
</evidence>
<keyword evidence="4 8" id="KW-0371">Homeobox</keyword>
<feature type="coiled-coil region" evidence="11">
    <location>
        <begin position="130"/>
        <end position="171"/>
    </location>
</feature>
<sequence length="309" mass="35105">MAGPELFYGDAAGFNGILLQNQRLMSSFATKEAVGSPASFLASGSMVSFGGVNGGNISDRSFFQSVEENETDELEEYLHQPEKKRRLTADQVQFLEKSFEVENKLEPERKDQLAKELGLQPRQIAIWFQNRRARWRTKQLENDYEALRNKYDNLKADYINLVKEKDDLRAQVIQFTDMLLHKEKEKGELATSDIKELSDASPKENMIDPVLEDEMSTLSAIALKQHKDLNSVKSDVFDSENLVQSSILDQGDSSYAFEPDQSDLSQDEEENLSKNLVAKVVHDHYPMTSSNLSCFGYPVEDQGFGFWSF</sequence>
<dbReference type="SMR" id="A0A314KNV7"/>
<dbReference type="AlphaFoldDB" id="A0A314KNV7"/>
<dbReference type="Proteomes" id="UP000187609">
    <property type="component" value="Unassembled WGS sequence"/>
</dbReference>
<evidence type="ECO:0000256" key="3">
    <source>
        <dbReference type="ARBA" id="ARBA00023125"/>
    </source>
</evidence>
<dbReference type="Gene3D" id="1.10.10.60">
    <property type="entry name" value="Homeodomain-like"/>
    <property type="match status" value="1"/>
</dbReference>
<keyword evidence="11" id="KW-0175">Coiled coil</keyword>
<organism evidence="13 14">
    <name type="scientific">Nicotiana attenuata</name>
    <name type="common">Coyote tobacco</name>
    <dbReference type="NCBI Taxonomy" id="49451"/>
    <lineage>
        <taxon>Eukaryota</taxon>
        <taxon>Viridiplantae</taxon>
        <taxon>Streptophyta</taxon>
        <taxon>Embryophyta</taxon>
        <taxon>Tracheophyta</taxon>
        <taxon>Spermatophyta</taxon>
        <taxon>Magnoliopsida</taxon>
        <taxon>eudicotyledons</taxon>
        <taxon>Gunneridae</taxon>
        <taxon>Pentapetalae</taxon>
        <taxon>asterids</taxon>
        <taxon>lamiids</taxon>
        <taxon>Solanales</taxon>
        <taxon>Solanaceae</taxon>
        <taxon>Nicotianoideae</taxon>
        <taxon>Nicotianeae</taxon>
        <taxon>Nicotiana</taxon>
    </lineage>
</organism>
<dbReference type="PROSITE" id="PS00027">
    <property type="entry name" value="HOMEOBOX_1"/>
    <property type="match status" value="1"/>
</dbReference>
<dbReference type="GeneID" id="109209112"/>
<evidence type="ECO:0000256" key="6">
    <source>
        <dbReference type="ARBA" id="ARBA00023242"/>
    </source>
</evidence>
<dbReference type="Gramene" id="OIT31121">
    <property type="protein sequence ID" value="OIT31121"/>
    <property type="gene ID" value="A4A49_16614"/>
</dbReference>
<gene>
    <name evidence="13" type="primary">HAT5_2</name>
    <name evidence="13" type="ORF">A4A49_16614</name>
</gene>
<dbReference type="SMART" id="SM00389">
    <property type="entry name" value="HOX"/>
    <property type="match status" value="1"/>
</dbReference>
<name>A0A314KNV7_NICAT</name>
<comment type="similarity">
    <text evidence="7 10">Belongs to the HD-ZIP homeobox family. Class I subfamily.</text>
</comment>
<evidence type="ECO:0000313" key="13">
    <source>
        <dbReference type="EMBL" id="OIT31121.1"/>
    </source>
</evidence>
<dbReference type="Pfam" id="PF02183">
    <property type="entry name" value="HALZ"/>
    <property type="match status" value="1"/>
</dbReference>
<evidence type="ECO:0000256" key="9">
    <source>
        <dbReference type="RuleBase" id="RU000682"/>
    </source>
</evidence>
<dbReference type="InterPro" id="IPR001356">
    <property type="entry name" value="HD"/>
</dbReference>
<accession>A0A314KNV7</accession>
<proteinExistence type="inferred from homology"/>
<keyword evidence="2 10" id="KW-0805">Transcription regulation</keyword>
<dbReference type="PRINTS" id="PR00031">
    <property type="entry name" value="HTHREPRESSR"/>
</dbReference>
<comment type="subcellular location">
    <subcellularLocation>
        <location evidence="1 8 9">Nucleus</location>
    </subcellularLocation>
</comment>
<keyword evidence="5 10" id="KW-0804">Transcription</keyword>
<evidence type="ECO:0000256" key="11">
    <source>
        <dbReference type="SAM" id="Coils"/>
    </source>
</evidence>
<keyword evidence="6 8" id="KW-0539">Nucleus</keyword>
<dbReference type="InterPro" id="IPR045224">
    <property type="entry name" value="HDZip_class_I_plant"/>
</dbReference>
<dbReference type="EMBL" id="MJEQ01001351">
    <property type="protein sequence ID" value="OIT31121.1"/>
    <property type="molecule type" value="Genomic_DNA"/>
</dbReference>
<dbReference type="KEGG" id="nau:109209112"/>
<evidence type="ECO:0000256" key="2">
    <source>
        <dbReference type="ARBA" id="ARBA00023015"/>
    </source>
</evidence>
<evidence type="ECO:0000256" key="7">
    <source>
        <dbReference type="ARBA" id="ARBA00025748"/>
    </source>
</evidence>
<dbReference type="CDD" id="cd00086">
    <property type="entry name" value="homeodomain"/>
    <property type="match status" value="1"/>
</dbReference>
<evidence type="ECO:0000259" key="12">
    <source>
        <dbReference type="PROSITE" id="PS50071"/>
    </source>
</evidence>
<feature type="DNA-binding region" description="Homeobox" evidence="8">
    <location>
        <begin position="80"/>
        <end position="139"/>
    </location>
</feature>
<keyword evidence="3 8" id="KW-0238">DNA-binding</keyword>
<keyword evidence="14" id="KW-1185">Reference proteome</keyword>
<reference evidence="13" key="1">
    <citation type="submission" date="2016-11" db="EMBL/GenBank/DDBJ databases">
        <title>The genome of Nicotiana attenuata.</title>
        <authorList>
            <person name="Xu S."/>
            <person name="Brockmoeller T."/>
            <person name="Gaquerel E."/>
            <person name="Navarro A."/>
            <person name="Kuhl H."/>
            <person name="Gase K."/>
            <person name="Ling Z."/>
            <person name="Zhou W."/>
            <person name="Kreitzer C."/>
            <person name="Stanke M."/>
            <person name="Tang H."/>
            <person name="Lyons E."/>
            <person name="Pandey P."/>
            <person name="Pandey S.P."/>
            <person name="Timmermann B."/>
            <person name="Baldwin I.T."/>
        </authorList>
    </citation>
    <scope>NUCLEOTIDE SEQUENCE [LARGE SCALE GENOMIC DNA]</scope>
    <source>
        <strain evidence="13">UT</strain>
    </source>
</reference>
<dbReference type="InterPro" id="IPR003106">
    <property type="entry name" value="Leu_zip_homeo"/>
</dbReference>
<dbReference type="GO" id="GO:0000981">
    <property type="term" value="F:DNA-binding transcription factor activity, RNA polymerase II-specific"/>
    <property type="evidence" value="ECO:0007669"/>
    <property type="project" value="UniProtKB-UniRule"/>
</dbReference>
<dbReference type="OrthoDB" id="6159439at2759"/>
<dbReference type="PANTHER" id="PTHR24326:SF601">
    <property type="entry name" value="HOMEOBOX-LEUCINE ZIPPER PROTEIN"/>
    <property type="match status" value="1"/>
</dbReference>
<comment type="function">
    <text evidence="10">Transcription factor.</text>
</comment>
<dbReference type="GO" id="GO:0005634">
    <property type="term" value="C:nucleus"/>
    <property type="evidence" value="ECO:0007669"/>
    <property type="project" value="UniProtKB-SubCell"/>
</dbReference>
<evidence type="ECO:0000256" key="1">
    <source>
        <dbReference type="ARBA" id="ARBA00004123"/>
    </source>
</evidence>
<dbReference type="SUPFAM" id="SSF46689">
    <property type="entry name" value="Homeodomain-like"/>
    <property type="match status" value="1"/>
</dbReference>
<evidence type="ECO:0000256" key="10">
    <source>
        <dbReference type="RuleBase" id="RU369038"/>
    </source>
</evidence>
<dbReference type="PANTHER" id="PTHR24326">
    <property type="entry name" value="HOMEOBOX-LEUCINE ZIPPER PROTEIN"/>
    <property type="match status" value="1"/>
</dbReference>